<evidence type="ECO:0000256" key="1">
    <source>
        <dbReference type="SAM" id="MobiDB-lite"/>
    </source>
</evidence>
<accession>A0A8H7NCT4</accession>
<feature type="compositionally biased region" description="Basic and acidic residues" evidence="1">
    <location>
        <begin position="66"/>
        <end position="78"/>
    </location>
</feature>
<dbReference type="Proteomes" id="UP000616885">
    <property type="component" value="Unassembled WGS sequence"/>
</dbReference>
<dbReference type="EMBL" id="JADCTT010000004">
    <property type="protein sequence ID" value="KAF9753506.1"/>
    <property type="molecule type" value="Genomic_DNA"/>
</dbReference>
<dbReference type="AlphaFoldDB" id="A0A8H7NCT4"/>
<comment type="caution">
    <text evidence="2">The sequence shown here is derived from an EMBL/GenBank/DDBJ whole genome shotgun (WGS) entry which is preliminary data.</text>
</comment>
<proteinExistence type="predicted"/>
<reference evidence="2" key="1">
    <citation type="submission" date="2020-10" db="EMBL/GenBank/DDBJ databases">
        <title>High-Quality Genome Resource of Clonostachys rosea strain S41 by Oxford Nanopore Long-Read Sequencing.</title>
        <authorList>
            <person name="Wang H."/>
        </authorList>
    </citation>
    <scope>NUCLEOTIDE SEQUENCE</scope>
    <source>
        <strain evidence="2">S41</strain>
    </source>
</reference>
<gene>
    <name evidence="2" type="ORF">IM811_012264</name>
</gene>
<organism evidence="2 3">
    <name type="scientific">Bionectria ochroleuca</name>
    <name type="common">Gliocladium roseum</name>
    <dbReference type="NCBI Taxonomy" id="29856"/>
    <lineage>
        <taxon>Eukaryota</taxon>
        <taxon>Fungi</taxon>
        <taxon>Dikarya</taxon>
        <taxon>Ascomycota</taxon>
        <taxon>Pezizomycotina</taxon>
        <taxon>Sordariomycetes</taxon>
        <taxon>Hypocreomycetidae</taxon>
        <taxon>Hypocreales</taxon>
        <taxon>Bionectriaceae</taxon>
        <taxon>Clonostachys</taxon>
    </lineage>
</organism>
<evidence type="ECO:0000313" key="2">
    <source>
        <dbReference type="EMBL" id="KAF9753506.1"/>
    </source>
</evidence>
<feature type="compositionally biased region" description="Polar residues" evidence="1">
    <location>
        <begin position="84"/>
        <end position="102"/>
    </location>
</feature>
<evidence type="ECO:0000313" key="3">
    <source>
        <dbReference type="Proteomes" id="UP000616885"/>
    </source>
</evidence>
<name>A0A8H7NCT4_BIOOC</name>
<sequence>MARNFFVTDTVLETPPTGLASAVYDKADQTDFLSSFSGLGAVSDDIRALLPAECRSAFDNAVEQENQWKSRWGPERPAIHAGGTPSSTRQSFPEGSSRTQPLNAARMHGKRRWGS</sequence>
<protein>
    <submittedName>
        <fullName evidence="2">Uncharacterized protein</fullName>
    </submittedName>
</protein>
<feature type="region of interest" description="Disordered" evidence="1">
    <location>
        <begin position="63"/>
        <end position="115"/>
    </location>
</feature>